<organism evidence="1 2">
    <name type="scientific">Chitinophaga parva</name>
    <dbReference type="NCBI Taxonomy" id="2169414"/>
    <lineage>
        <taxon>Bacteria</taxon>
        <taxon>Pseudomonadati</taxon>
        <taxon>Bacteroidota</taxon>
        <taxon>Chitinophagia</taxon>
        <taxon>Chitinophagales</taxon>
        <taxon>Chitinophagaceae</taxon>
        <taxon>Chitinophaga</taxon>
    </lineage>
</organism>
<name>A0A2T7BKN2_9BACT</name>
<dbReference type="AlphaFoldDB" id="A0A2T7BKN2"/>
<evidence type="ECO:0000313" key="1">
    <source>
        <dbReference type="EMBL" id="PUZ28200.1"/>
    </source>
</evidence>
<dbReference type="EMBL" id="QCYK01000001">
    <property type="protein sequence ID" value="PUZ28200.1"/>
    <property type="molecule type" value="Genomic_DNA"/>
</dbReference>
<keyword evidence="2" id="KW-1185">Reference proteome</keyword>
<comment type="caution">
    <text evidence="1">The sequence shown here is derived from an EMBL/GenBank/DDBJ whole genome shotgun (WGS) entry which is preliminary data.</text>
</comment>
<gene>
    <name evidence="1" type="ORF">DCC81_01585</name>
</gene>
<reference evidence="1 2" key="1">
    <citation type="submission" date="2018-04" db="EMBL/GenBank/DDBJ databases">
        <title>Chitinophaga fuyangensis sp. nov., isolated from soil in a chemical factory.</title>
        <authorList>
            <person name="Chen K."/>
        </authorList>
    </citation>
    <scope>NUCLEOTIDE SEQUENCE [LARGE SCALE GENOMIC DNA]</scope>
    <source>
        <strain evidence="1 2">LY-1</strain>
    </source>
</reference>
<protein>
    <submittedName>
        <fullName evidence="1">Uncharacterized protein</fullName>
    </submittedName>
</protein>
<dbReference type="Proteomes" id="UP000244450">
    <property type="component" value="Unassembled WGS sequence"/>
</dbReference>
<accession>A0A2T7BKN2</accession>
<evidence type="ECO:0000313" key="2">
    <source>
        <dbReference type="Proteomes" id="UP000244450"/>
    </source>
</evidence>
<proteinExistence type="predicted"/>
<sequence>MIYAEWNLVIHRVWPPCGEAGYWFLWVPAQHFAQLVLESEQEAETVLQEMAVTHKNQAGIPRTWLWHCILDSKRRSICVTVIRHAGPQR</sequence>